<accession>A0A2U0SD18</accession>
<dbReference type="InterPro" id="IPR017850">
    <property type="entry name" value="Alkaline_phosphatase_core_sf"/>
</dbReference>
<dbReference type="Gene3D" id="3.40.720.10">
    <property type="entry name" value="Alkaline Phosphatase, subunit A"/>
    <property type="match status" value="2"/>
</dbReference>
<dbReference type="GO" id="GO:0016788">
    <property type="term" value="F:hydrolase activity, acting on ester bonds"/>
    <property type="evidence" value="ECO:0007669"/>
    <property type="project" value="InterPro"/>
</dbReference>
<evidence type="ECO:0000313" key="3">
    <source>
        <dbReference type="Proteomes" id="UP000245890"/>
    </source>
</evidence>
<gene>
    <name evidence="2" type="ORF">DD559_07485</name>
</gene>
<dbReference type="OrthoDB" id="9770871at2"/>
<dbReference type="SUPFAM" id="SSF53649">
    <property type="entry name" value="Alkaline phosphatase-like"/>
    <property type="match status" value="1"/>
</dbReference>
<dbReference type="RefSeq" id="WP_116468630.1">
    <property type="nucleotide sequence ID" value="NZ_QENQ01000001.1"/>
</dbReference>
<protein>
    <submittedName>
        <fullName evidence="2">Phosphoesterase</fullName>
    </submittedName>
</protein>
<name>A0A2U0SD18_9SPHN</name>
<comment type="caution">
    <text evidence="2">The sequence shown here is derived from an EMBL/GenBank/DDBJ whole genome shotgun (WGS) entry which is preliminary data.</text>
</comment>
<dbReference type="PANTHER" id="PTHR31956">
    <property type="entry name" value="NON-SPECIFIC PHOSPHOLIPASE C4-RELATED"/>
    <property type="match status" value="1"/>
</dbReference>
<evidence type="ECO:0000313" key="2">
    <source>
        <dbReference type="EMBL" id="PVX29191.1"/>
    </source>
</evidence>
<keyword evidence="3" id="KW-1185">Reference proteome</keyword>
<sequence>MTLPNITHVFVLMLENRSFDHMLGASGLPGIAVPPAGTSNSYNGASYPFGNQPPAVMAVDPGHEFPDVVVQLAGKGASYPSGGPYPPIEMSGFVADYASSPSSGEGNAPSADLGQIMQGFPASALPVLNTLASEFAVCDHWFASMPGPTWPNRFFVAAASSGGLDHSPTTAEMITWETVKGFSFPNGTIFDKLGSRRWRLYADGVLTIFGGLKGIFPWNIHGFADFAGDVASSSYPGGFTFIEPNYGNVVTFKGGTSQHPLDTVSGGELLIKQTYEAIRNSPHWETSLLIITYDEHGGFFDHVRPGPAPAPSDGSSSKYNQYGFDFKQYGVRVPAVIVSPLIPKGSVNSQVYDHSSVLATVEAVFGIAPLTARDKAANNLLSLLSLSAPRTDTPTVLPNPAPTPTSELGYVAPPPASSTVDAGNLPGFLHSAMVQHAAMLPESQQNDLLARVQAIRTKGDAADYIMEAEPQLRLARSKGFVQP</sequence>
<evidence type="ECO:0000256" key="1">
    <source>
        <dbReference type="ARBA" id="ARBA00022801"/>
    </source>
</evidence>
<reference evidence="2 3" key="1">
    <citation type="submission" date="2018-05" db="EMBL/GenBank/DDBJ databases">
        <title>Description of Sphingomonas pokkalii sp nov, isolated from the rhizosphere of saline tolerant pokkali rice and its draft genome analysis.</title>
        <authorList>
            <person name="Menon R."/>
            <person name="Kumari S."/>
            <person name="Rameshkumar N."/>
        </authorList>
    </citation>
    <scope>NUCLEOTIDE SEQUENCE [LARGE SCALE GENOMIC DNA]</scope>
    <source>
        <strain evidence="2 3">L3B27</strain>
    </source>
</reference>
<keyword evidence="1" id="KW-0378">Hydrolase</keyword>
<dbReference type="AlphaFoldDB" id="A0A2U0SD18"/>
<dbReference type="EMBL" id="QENQ01000001">
    <property type="protein sequence ID" value="PVX29191.1"/>
    <property type="molecule type" value="Genomic_DNA"/>
</dbReference>
<proteinExistence type="predicted"/>
<dbReference type="Pfam" id="PF04185">
    <property type="entry name" value="Phosphoesterase"/>
    <property type="match status" value="1"/>
</dbReference>
<dbReference type="Proteomes" id="UP000245890">
    <property type="component" value="Unassembled WGS sequence"/>
</dbReference>
<organism evidence="2 3">
    <name type="scientific">Sphingomonas pokkalii</name>
    <dbReference type="NCBI Taxonomy" id="2175090"/>
    <lineage>
        <taxon>Bacteria</taxon>
        <taxon>Pseudomonadati</taxon>
        <taxon>Pseudomonadota</taxon>
        <taxon>Alphaproteobacteria</taxon>
        <taxon>Sphingomonadales</taxon>
        <taxon>Sphingomonadaceae</taxon>
        <taxon>Sphingomonas</taxon>
    </lineage>
</organism>
<dbReference type="PANTHER" id="PTHR31956:SF2">
    <property type="entry name" value="NON-SPECIFIC PHOSPHOLIPASE C6"/>
    <property type="match status" value="1"/>
</dbReference>
<dbReference type="GO" id="GO:0009395">
    <property type="term" value="P:phospholipid catabolic process"/>
    <property type="evidence" value="ECO:0007669"/>
    <property type="project" value="TreeGrafter"/>
</dbReference>
<dbReference type="InterPro" id="IPR007312">
    <property type="entry name" value="Phosphoesterase"/>
</dbReference>